<accession>A0A165DIQ4</accession>
<keyword evidence="1" id="KW-0175">Coiled coil</keyword>
<dbReference type="AlphaFoldDB" id="A0A165DIQ4"/>
<feature type="coiled-coil region" evidence="1">
    <location>
        <begin position="10"/>
        <end position="61"/>
    </location>
</feature>
<sequence length="72" mass="8176">MSLNLHSSPIPQLQRNLDVRRQRLARLLRERAVAMARGGDVEELTRRIDDDRRAIGRLEVALTARGSADFVP</sequence>
<keyword evidence="3" id="KW-1185">Reference proteome</keyword>
<feature type="non-terminal residue" evidence="2">
    <location>
        <position position="72"/>
    </location>
</feature>
<dbReference type="EMBL" id="KV426217">
    <property type="protein sequence ID" value="KZV84634.1"/>
    <property type="molecule type" value="Genomic_DNA"/>
</dbReference>
<evidence type="ECO:0000313" key="3">
    <source>
        <dbReference type="Proteomes" id="UP000077266"/>
    </source>
</evidence>
<dbReference type="InParanoid" id="A0A165DIQ4"/>
<proteinExistence type="predicted"/>
<gene>
    <name evidence="2" type="ORF">EXIGLDRAFT_776363</name>
</gene>
<evidence type="ECO:0000313" key="2">
    <source>
        <dbReference type="EMBL" id="KZV84634.1"/>
    </source>
</evidence>
<organism evidence="2 3">
    <name type="scientific">Exidia glandulosa HHB12029</name>
    <dbReference type="NCBI Taxonomy" id="1314781"/>
    <lineage>
        <taxon>Eukaryota</taxon>
        <taxon>Fungi</taxon>
        <taxon>Dikarya</taxon>
        <taxon>Basidiomycota</taxon>
        <taxon>Agaricomycotina</taxon>
        <taxon>Agaricomycetes</taxon>
        <taxon>Auriculariales</taxon>
        <taxon>Exidiaceae</taxon>
        <taxon>Exidia</taxon>
    </lineage>
</organism>
<dbReference type="Proteomes" id="UP000077266">
    <property type="component" value="Unassembled WGS sequence"/>
</dbReference>
<name>A0A165DIQ4_EXIGL</name>
<dbReference type="OrthoDB" id="2994402at2759"/>
<evidence type="ECO:0000256" key="1">
    <source>
        <dbReference type="SAM" id="Coils"/>
    </source>
</evidence>
<reference evidence="2 3" key="1">
    <citation type="journal article" date="2016" name="Mol. Biol. Evol.">
        <title>Comparative Genomics of Early-Diverging Mushroom-Forming Fungi Provides Insights into the Origins of Lignocellulose Decay Capabilities.</title>
        <authorList>
            <person name="Nagy L.G."/>
            <person name="Riley R."/>
            <person name="Tritt A."/>
            <person name="Adam C."/>
            <person name="Daum C."/>
            <person name="Floudas D."/>
            <person name="Sun H."/>
            <person name="Yadav J.S."/>
            <person name="Pangilinan J."/>
            <person name="Larsson K.H."/>
            <person name="Matsuura K."/>
            <person name="Barry K."/>
            <person name="Labutti K."/>
            <person name="Kuo R."/>
            <person name="Ohm R.A."/>
            <person name="Bhattacharya S.S."/>
            <person name="Shirouzu T."/>
            <person name="Yoshinaga Y."/>
            <person name="Martin F.M."/>
            <person name="Grigoriev I.V."/>
            <person name="Hibbett D.S."/>
        </authorList>
    </citation>
    <scope>NUCLEOTIDE SEQUENCE [LARGE SCALE GENOMIC DNA]</scope>
    <source>
        <strain evidence="2 3">HHB12029</strain>
    </source>
</reference>
<protein>
    <submittedName>
        <fullName evidence="2">Uncharacterized protein</fullName>
    </submittedName>
</protein>